<keyword evidence="2" id="KW-1185">Reference proteome</keyword>
<sequence length="176" mass="18465">MPIYQLDTTSPEINDTAWIADNAVVLGKVHLGSNVGIWFGAVLRGDNELITVGDGSNVQEHTMMHTDMGFPLTVGENCTIGHRAILHGCTIGNNSLVGMGAIVLNGAVIGENSLVGAGALVTEGKVFPPNSLIVGSPAKVVRQLSAEQIEGMRQGALNYQQNARRFASGLKETSLA</sequence>
<dbReference type="Proteomes" id="UP001297272">
    <property type="component" value="Unassembled WGS sequence"/>
</dbReference>
<dbReference type="CDD" id="cd04645">
    <property type="entry name" value="LbH_gamma_CA_like"/>
    <property type="match status" value="1"/>
</dbReference>
<comment type="caution">
    <text evidence="1">The sequence shown here is derived from an EMBL/GenBank/DDBJ whole genome shotgun (WGS) entry which is preliminary data.</text>
</comment>
<dbReference type="SUPFAM" id="SSF51161">
    <property type="entry name" value="Trimeric LpxA-like enzymes"/>
    <property type="match status" value="1"/>
</dbReference>
<dbReference type="PANTHER" id="PTHR13061:SF29">
    <property type="entry name" value="GAMMA CARBONIC ANHYDRASE-LIKE 1, MITOCHONDRIAL-RELATED"/>
    <property type="match status" value="1"/>
</dbReference>
<dbReference type="InterPro" id="IPR001451">
    <property type="entry name" value="Hexapep"/>
</dbReference>
<name>A0ABS5RWI2_9HYPH</name>
<dbReference type="InterPro" id="IPR011004">
    <property type="entry name" value="Trimer_LpxA-like_sf"/>
</dbReference>
<accession>A0ABS5RWI2</accession>
<dbReference type="Gene3D" id="2.160.10.10">
    <property type="entry name" value="Hexapeptide repeat proteins"/>
    <property type="match status" value="1"/>
</dbReference>
<reference evidence="1 2" key="1">
    <citation type="submission" date="2021-03" db="EMBL/GenBank/DDBJ databases">
        <title>Tianweitania aestuarii sp. nov., isolated from a tidal flat.</title>
        <authorList>
            <person name="Park S."/>
            <person name="Yoon J.-H."/>
        </authorList>
    </citation>
    <scope>NUCLEOTIDE SEQUENCE [LARGE SCALE GENOMIC DNA]</scope>
    <source>
        <strain evidence="1 2">BSSL-BM11</strain>
    </source>
</reference>
<organism evidence="1 2">
    <name type="scientific">Tianweitania aestuarii</name>
    <dbReference type="NCBI Taxonomy" id="2814886"/>
    <lineage>
        <taxon>Bacteria</taxon>
        <taxon>Pseudomonadati</taxon>
        <taxon>Pseudomonadota</taxon>
        <taxon>Alphaproteobacteria</taxon>
        <taxon>Hyphomicrobiales</taxon>
        <taxon>Phyllobacteriaceae</taxon>
        <taxon>Tianweitania</taxon>
    </lineage>
</organism>
<proteinExistence type="predicted"/>
<dbReference type="RefSeq" id="WP_213984064.1">
    <property type="nucleotide sequence ID" value="NZ_JAFMNX010000001.1"/>
</dbReference>
<evidence type="ECO:0000313" key="2">
    <source>
        <dbReference type="Proteomes" id="UP001297272"/>
    </source>
</evidence>
<evidence type="ECO:0000313" key="1">
    <source>
        <dbReference type="EMBL" id="MBS9720554.1"/>
    </source>
</evidence>
<dbReference type="EMBL" id="JAFMNX010000001">
    <property type="protein sequence ID" value="MBS9720554.1"/>
    <property type="molecule type" value="Genomic_DNA"/>
</dbReference>
<gene>
    <name evidence="1" type="ORF">JYU29_07635</name>
</gene>
<dbReference type="PANTHER" id="PTHR13061">
    <property type="entry name" value="DYNACTIN SUBUNIT P25"/>
    <property type="match status" value="1"/>
</dbReference>
<dbReference type="InterPro" id="IPR047324">
    <property type="entry name" value="LbH_gamma_CA-like"/>
</dbReference>
<protein>
    <submittedName>
        <fullName evidence="1">Gamma carbonic anhydrase family protein</fullName>
    </submittedName>
</protein>
<dbReference type="Pfam" id="PF00132">
    <property type="entry name" value="Hexapep"/>
    <property type="match status" value="1"/>
</dbReference>
<dbReference type="InterPro" id="IPR050484">
    <property type="entry name" value="Transf_Hexapept/Carb_Anhydrase"/>
</dbReference>